<dbReference type="EMBL" id="CAJOBD010000475">
    <property type="protein sequence ID" value="CAF3675007.1"/>
    <property type="molecule type" value="Genomic_DNA"/>
</dbReference>
<evidence type="ECO:0000313" key="2">
    <source>
        <dbReference type="EMBL" id="CAF0862980.1"/>
    </source>
</evidence>
<evidence type="ECO:0000313" key="4">
    <source>
        <dbReference type="Proteomes" id="UP000663864"/>
    </source>
</evidence>
<feature type="region of interest" description="Disordered" evidence="1">
    <location>
        <begin position="1"/>
        <end position="25"/>
    </location>
</feature>
<gene>
    <name evidence="3" type="ORF">JBS370_LOCUS7805</name>
    <name evidence="2" type="ORF">ZHD862_LOCUS5478</name>
</gene>
<comment type="caution">
    <text evidence="2">The sequence shown here is derived from an EMBL/GenBank/DDBJ whole genome shotgun (WGS) entry which is preliminary data.</text>
</comment>
<dbReference type="EMBL" id="CAJNOT010000144">
    <property type="protein sequence ID" value="CAF0862980.1"/>
    <property type="molecule type" value="Genomic_DNA"/>
</dbReference>
<protein>
    <submittedName>
        <fullName evidence="2">Uncharacterized protein</fullName>
    </submittedName>
</protein>
<dbReference type="AlphaFoldDB" id="A0A813WZN6"/>
<dbReference type="Proteomes" id="UP000663836">
    <property type="component" value="Unassembled WGS sequence"/>
</dbReference>
<organism evidence="2 4">
    <name type="scientific">Rotaria sordida</name>
    <dbReference type="NCBI Taxonomy" id="392033"/>
    <lineage>
        <taxon>Eukaryota</taxon>
        <taxon>Metazoa</taxon>
        <taxon>Spiralia</taxon>
        <taxon>Gnathifera</taxon>
        <taxon>Rotifera</taxon>
        <taxon>Eurotatoria</taxon>
        <taxon>Bdelloidea</taxon>
        <taxon>Philodinida</taxon>
        <taxon>Philodinidae</taxon>
        <taxon>Rotaria</taxon>
    </lineage>
</organism>
<evidence type="ECO:0000313" key="3">
    <source>
        <dbReference type="EMBL" id="CAF3675007.1"/>
    </source>
</evidence>
<name>A0A813WZN6_9BILA</name>
<accession>A0A813WZN6</accession>
<dbReference type="Proteomes" id="UP000663864">
    <property type="component" value="Unassembled WGS sequence"/>
</dbReference>
<proteinExistence type="predicted"/>
<reference evidence="2" key="1">
    <citation type="submission" date="2021-02" db="EMBL/GenBank/DDBJ databases">
        <authorList>
            <person name="Nowell W R."/>
        </authorList>
    </citation>
    <scope>NUCLEOTIDE SEQUENCE</scope>
</reference>
<evidence type="ECO:0000256" key="1">
    <source>
        <dbReference type="SAM" id="MobiDB-lite"/>
    </source>
</evidence>
<sequence length="71" mass="7946">MFFPSEGGLPAGAGGRRPGANRSTGPATKWDYIKTFYYDPVKWDFVKSVGFFAITVYMIRDFASNDLLPMD</sequence>